<dbReference type="PANTHER" id="PTHR37812">
    <property type="entry name" value="MU-LIKE PROPHAGE FLUMU PROTEIN C"/>
    <property type="match status" value="1"/>
</dbReference>
<dbReference type="EMBL" id="SLXV01000066">
    <property type="protein sequence ID" value="TCP61002.1"/>
    <property type="molecule type" value="Genomic_DNA"/>
</dbReference>
<sequence>MEYTNAKHILPNKLIEEIQQYIQGETLYIPKQEKATRTWGSLNNGRQWIDRRNADIRQAFSNNKSIEQLAKDYFLSVDTIKRIVYTKQKK</sequence>
<dbReference type="Pfam" id="PF08765">
    <property type="entry name" value="Mor"/>
    <property type="match status" value="1"/>
</dbReference>
<dbReference type="SUPFAM" id="SSF46689">
    <property type="entry name" value="Homeodomain-like"/>
    <property type="match status" value="1"/>
</dbReference>
<protein>
    <submittedName>
        <fullName evidence="2">Mor transcription activator family protein</fullName>
    </submittedName>
</protein>
<accession>A0A4R2RCA3</accession>
<comment type="caution">
    <text evidence="2">The sequence shown here is derived from an EMBL/GenBank/DDBJ whole genome shotgun (WGS) entry which is preliminary data.</text>
</comment>
<dbReference type="OrthoDB" id="9800398at2"/>
<dbReference type="Proteomes" id="UP000294746">
    <property type="component" value="Unassembled WGS sequence"/>
</dbReference>
<gene>
    <name evidence="2" type="ORF">EDD57_1663</name>
</gene>
<dbReference type="InterPro" id="IPR049739">
    <property type="entry name" value="YraL-like"/>
</dbReference>
<organism evidence="2 3">
    <name type="scientific">Baia soyae</name>
    <dbReference type="NCBI Taxonomy" id="1544746"/>
    <lineage>
        <taxon>Bacteria</taxon>
        <taxon>Bacillati</taxon>
        <taxon>Bacillota</taxon>
        <taxon>Bacilli</taxon>
        <taxon>Bacillales</taxon>
        <taxon>Thermoactinomycetaceae</taxon>
        <taxon>Baia</taxon>
    </lineage>
</organism>
<keyword evidence="3" id="KW-1185">Reference proteome</keyword>
<evidence type="ECO:0000259" key="1">
    <source>
        <dbReference type="Pfam" id="PF08765"/>
    </source>
</evidence>
<dbReference type="AlphaFoldDB" id="A0A4R2RCA3"/>
<dbReference type="InterPro" id="IPR052411">
    <property type="entry name" value="c-mor_Regulatory_Protein"/>
</dbReference>
<evidence type="ECO:0000313" key="3">
    <source>
        <dbReference type="Proteomes" id="UP000294746"/>
    </source>
</evidence>
<evidence type="ECO:0000313" key="2">
    <source>
        <dbReference type="EMBL" id="TCP61002.1"/>
    </source>
</evidence>
<dbReference type="InterPro" id="IPR009057">
    <property type="entry name" value="Homeodomain-like_sf"/>
</dbReference>
<dbReference type="InterPro" id="IPR014875">
    <property type="entry name" value="Mor_transcription_activator"/>
</dbReference>
<name>A0A4R2RCA3_9BACL</name>
<reference evidence="2 3" key="1">
    <citation type="submission" date="2019-03" db="EMBL/GenBank/DDBJ databases">
        <title>Genomic Encyclopedia of Type Strains, Phase IV (KMG-IV): sequencing the most valuable type-strain genomes for metagenomic binning, comparative biology and taxonomic classification.</title>
        <authorList>
            <person name="Goeker M."/>
        </authorList>
    </citation>
    <scope>NUCLEOTIDE SEQUENCE [LARGE SCALE GENOMIC DNA]</scope>
    <source>
        <strain evidence="2 3">DSM 46831</strain>
    </source>
</reference>
<feature type="domain" description="Mor transcription activator" evidence="1">
    <location>
        <begin position="12"/>
        <end position="88"/>
    </location>
</feature>
<dbReference type="RefSeq" id="WP_131849999.1">
    <property type="nucleotide sequence ID" value="NZ_SLXV01000066.1"/>
</dbReference>
<dbReference type="NCBIfam" id="NF040785">
    <property type="entry name" value="CD3324_fam"/>
    <property type="match status" value="1"/>
</dbReference>
<proteinExistence type="predicted"/>
<dbReference type="PANTHER" id="PTHR37812:SF1">
    <property type="entry name" value="MU-LIKE PROPHAGE FLUMU PROTEIN C"/>
    <property type="match status" value="1"/>
</dbReference>